<evidence type="ECO:0000256" key="2">
    <source>
        <dbReference type="ARBA" id="ARBA00001946"/>
    </source>
</evidence>
<dbReference type="InterPro" id="IPR001352">
    <property type="entry name" value="RNase_HII/HIII"/>
</dbReference>
<dbReference type="GO" id="GO:0006298">
    <property type="term" value="P:mismatch repair"/>
    <property type="evidence" value="ECO:0007669"/>
    <property type="project" value="TreeGrafter"/>
</dbReference>
<dbReference type="PANTHER" id="PTHR10954">
    <property type="entry name" value="RIBONUCLEASE H2 SUBUNIT A"/>
    <property type="match status" value="1"/>
</dbReference>
<dbReference type="GO" id="GO:0043137">
    <property type="term" value="P:DNA replication, removal of RNA primer"/>
    <property type="evidence" value="ECO:0007669"/>
    <property type="project" value="TreeGrafter"/>
</dbReference>
<dbReference type="GO" id="GO:0003723">
    <property type="term" value="F:RNA binding"/>
    <property type="evidence" value="ECO:0007669"/>
    <property type="project" value="UniProtKB-UniRule"/>
</dbReference>
<dbReference type="InterPro" id="IPR023160">
    <property type="entry name" value="RNase_HII_hlx-loop-hlx_cap_dom"/>
</dbReference>
<keyword evidence="7 10" id="KW-0479">Metal-binding</keyword>
<dbReference type="PROSITE" id="PS51975">
    <property type="entry name" value="RNASE_H_2"/>
    <property type="match status" value="1"/>
</dbReference>
<evidence type="ECO:0000256" key="8">
    <source>
        <dbReference type="ARBA" id="ARBA00022759"/>
    </source>
</evidence>
<keyword evidence="9 10" id="KW-0378">Hydrolase</keyword>
<feature type="binding site" evidence="10">
    <location>
        <position position="7"/>
    </location>
    <ligand>
        <name>a divalent metal cation</name>
        <dbReference type="ChEBI" id="CHEBI:60240"/>
    </ligand>
</feature>
<evidence type="ECO:0000256" key="4">
    <source>
        <dbReference type="ARBA" id="ARBA00004496"/>
    </source>
</evidence>
<comment type="catalytic activity">
    <reaction evidence="1 10 11">
        <text>Endonucleolytic cleavage to 5'-phosphomonoester.</text>
        <dbReference type="EC" id="3.1.26.4"/>
    </reaction>
</comment>
<dbReference type="CDD" id="cd07180">
    <property type="entry name" value="RNase_HII_archaea_like"/>
    <property type="match status" value="1"/>
</dbReference>
<gene>
    <name evidence="13" type="primary">rnhB</name>
</gene>
<dbReference type="EMBL" id="KF900751">
    <property type="protein sequence ID" value="AIF05831.1"/>
    <property type="molecule type" value="Genomic_DNA"/>
</dbReference>
<evidence type="ECO:0000259" key="12">
    <source>
        <dbReference type="PROSITE" id="PS51975"/>
    </source>
</evidence>
<dbReference type="NCBIfam" id="TIGR00729">
    <property type="entry name" value="ribonuclease HII"/>
    <property type="match status" value="1"/>
</dbReference>
<comment type="similarity">
    <text evidence="11">Belongs to the RNase HII family.</text>
</comment>
<dbReference type="GO" id="GO:0032299">
    <property type="term" value="C:ribonuclease H2 complex"/>
    <property type="evidence" value="ECO:0007669"/>
    <property type="project" value="TreeGrafter"/>
</dbReference>
<evidence type="ECO:0000256" key="3">
    <source>
        <dbReference type="ARBA" id="ARBA00004065"/>
    </source>
</evidence>
<dbReference type="Gene3D" id="3.30.420.10">
    <property type="entry name" value="Ribonuclease H-like superfamily/Ribonuclease H"/>
    <property type="match status" value="1"/>
</dbReference>
<comment type="cofactor">
    <cofactor evidence="10">
        <name>Mn(2+)</name>
        <dbReference type="ChEBI" id="CHEBI:29035"/>
    </cofactor>
    <cofactor evidence="10">
        <name>Mg(2+)</name>
        <dbReference type="ChEBI" id="CHEBI:18420"/>
    </cofactor>
    <text evidence="10">Manganese or magnesium. Binds 1 divalent metal ion per monomer in the absence of substrate. May bind a second metal ion after substrate binding.</text>
</comment>
<evidence type="ECO:0000256" key="1">
    <source>
        <dbReference type="ARBA" id="ARBA00000077"/>
    </source>
</evidence>
<reference evidence="13" key="1">
    <citation type="journal article" date="2014" name="Genome Biol. Evol.">
        <title>Pangenome evidence for extensive interdomain horizontal transfer affecting lineage core and shell genes in uncultured planktonic thaumarchaeota and euryarchaeota.</title>
        <authorList>
            <person name="Deschamps P."/>
            <person name="Zivanovic Y."/>
            <person name="Moreira D."/>
            <person name="Rodriguez-Valera F."/>
            <person name="Lopez-Garcia P."/>
        </authorList>
    </citation>
    <scope>NUCLEOTIDE SEQUENCE</scope>
</reference>
<comment type="cofactor">
    <cofactor evidence="2">
        <name>Mg(2+)</name>
        <dbReference type="ChEBI" id="CHEBI:18420"/>
    </cofactor>
</comment>
<comment type="subcellular location">
    <subcellularLocation>
        <location evidence="4">Cytoplasm</location>
    </subcellularLocation>
</comment>
<dbReference type="AlphaFoldDB" id="A0A075GPB1"/>
<accession>A0A075GPB1</accession>
<name>A0A075GPB1_9EURY</name>
<evidence type="ECO:0000313" key="13">
    <source>
        <dbReference type="EMBL" id="AIF05831.1"/>
    </source>
</evidence>
<comment type="function">
    <text evidence="3 11">Endonuclease that specifically degrades the RNA of RNA-DNA hybrids.</text>
</comment>
<evidence type="ECO:0000256" key="5">
    <source>
        <dbReference type="ARBA" id="ARBA00022490"/>
    </source>
</evidence>
<evidence type="ECO:0000256" key="7">
    <source>
        <dbReference type="ARBA" id="ARBA00022723"/>
    </source>
</evidence>
<dbReference type="GO" id="GO:0046872">
    <property type="term" value="F:metal ion binding"/>
    <property type="evidence" value="ECO:0007669"/>
    <property type="project" value="UniProtKB-KW"/>
</dbReference>
<dbReference type="Gene3D" id="1.10.10.460">
    <property type="entry name" value="Ribonuclease hii. Domain 2"/>
    <property type="match status" value="1"/>
</dbReference>
<evidence type="ECO:0000256" key="6">
    <source>
        <dbReference type="ARBA" id="ARBA00022722"/>
    </source>
</evidence>
<dbReference type="InterPro" id="IPR012337">
    <property type="entry name" value="RNaseH-like_sf"/>
</dbReference>
<dbReference type="PANTHER" id="PTHR10954:SF23">
    <property type="entry name" value="RIBONUCLEASE"/>
    <property type="match status" value="1"/>
</dbReference>
<evidence type="ECO:0000256" key="10">
    <source>
        <dbReference type="PROSITE-ProRule" id="PRU01319"/>
    </source>
</evidence>
<protein>
    <recommendedName>
        <fullName evidence="11">Ribonuclease</fullName>
        <ecNumber evidence="11">3.1.26.4</ecNumber>
    </recommendedName>
</protein>
<sequence length="245" mass="28137">MWVAGIDEAGRGPCIGPLVVAIVAIPQSDIQLLEEKGIDDSKKISPERRLEFHDWLYEQSQHRGWHIEVLNAMPSHIDNWMESRSLNDLEVEMFAHVANKILPPKGHDEGILHLDACDVNEQRFGDNISARLNNWPWGNWEITSEHGADAKHLVVGAASIIAKQVRDSFIENLKQEETIQFGSGYPSDPHTRKILPELVEGDTPHHMLRWKWKTTQNAWQDMHNSPIPTRPRETPLFKERNLLDY</sequence>
<dbReference type="InterPro" id="IPR036397">
    <property type="entry name" value="RNaseH_sf"/>
</dbReference>
<keyword evidence="5" id="KW-0963">Cytoplasm</keyword>
<feature type="domain" description="RNase H type-2" evidence="12">
    <location>
        <begin position="1"/>
        <end position="224"/>
    </location>
</feature>
<dbReference type="GO" id="GO:0005737">
    <property type="term" value="C:cytoplasm"/>
    <property type="evidence" value="ECO:0007669"/>
    <property type="project" value="UniProtKB-SubCell"/>
</dbReference>
<dbReference type="SUPFAM" id="SSF53098">
    <property type="entry name" value="Ribonuclease H-like"/>
    <property type="match status" value="1"/>
</dbReference>
<feature type="binding site" evidence="10">
    <location>
        <position position="8"/>
    </location>
    <ligand>
        <name>a divalent metal cation</name>
        <dbReference type="ChEBI" id="CHEBI:60240"/>
    </ligand>
</feature>
<keyword evidence="6 10" id="KW-0540">Nuclease</keyword>
<dbReference type="GO" id="GO:0004523">
    <property type="term" value="F:RNA-DNA hybrid ribonuclease activity"/>
    <property type="evidence" value="ECO:0007669"/>
    <property type="project" value="UniProtKB-UniRule"/>
</dbReference>
<organism evidence="13">
    <name type="scientific">uncultured marine group II/III euryarchaeote KM3_187_D06</name>
    <dbReference type="NCBI Taxonomy" id="1457952"/>
    <lineage>
        <taxon>Archaea</taxon>
        <taxon>Methanobacteriati</taxon>
        <taxon>Methanobacteriota</taxon>
        <taxon>environmental samples</taxon>
    </lineage>
</organism>
<dbReference type="InterPro" id="IPR024567">
    <property type="entry name" value="RNase_HII/HIII_dom"/>
</dbReference>
<evidence type="ECO:0000256" key="11">
    <source>
        <dbReference type="RuleBase" id="RU003515"/>
    </source>
</evidence>
<dbReference type="EC" id="3.1.26.4" evidence="11"/>
<feature type="binding site" evidence="10">
    <location>
        <position position="115"/>
    </location>
    <ligand>
        <name>a divalent metal cation</name>
        <dbReference type="ChEBI" id="CHEBI:60240"/>
    </ligand>
</feature>
<dbReference type="InterPro" id="IPR004649">
    <property type="entry name" value="RNase_H2_suA"/>
</dbReference>
<proteinExistence type="inferred from homology"/>
<dbReference type="Pfam" id="PF01351">
    <property type="entry name" value="RNase_HII"/>
    <property type="match status" value="1"/>
</dbReference>
<keyword evidence="8 10" id="KW-0255">Endonuclease</keyword>
<evidence type="ECO:0000256" key="9">
    <source>
        <dbReference type="ARBA" id="ARBA00022801"/>
    </source>
</evidence>